<keyword evidence="2" id="KW-0813">Transport</keyword>
<evidence type="ECO:0000313" key="5">
    <source>
        <dbReference type="EMBL" id="CRZ10944.1"/>
    </source>
</evidence>
<protein>
    <submittedName>
        <fullName evidence="5">Uncharacterized protein</fullName>
    </submittedName>
</protein>
<dbReference type="InterPro" id="IPR042532">
    <property type="entry name" value="EXOC3/Sec6_C"/>
</dbReference>
<reference evidence="5" key="1">
    <citation type="submission" date="2015-04" db="EMBL/GenBank/DDBJ databases">
        <title>The genome sequence of the plant pathogenic Rhizarian Plasmodiophora brassicae reveals insights in its biotrophic life cycle and the origin of chitin synthesis.</title>
        <authorList>
            <person name="Schwelm A."/>
            <person name="Fogelqvist J."/>
            <person name="Knaust A."/>
            <person name="Julke S."/>
            <person name="Lilja T."/>
            <person name="Dhandapani V."/>
            <person name="Bonilla-Rosso G."/>
            <person name="Karlsson M."/>
            <person name="Shevchenko A."/>
            <person name="Choi S.R."/>
            <person name="Kim H.G."/>
            <person name="Park J.Y."/>
            <person name="Lim Y.P."/>
            <person name="Ludwig-Muller J."/>
            <person name="Dixelius C."/>
        </authorList>
    </citation>
    <scope>NUCLEOTIDE SEQUENCE</scope>
    <source>
        <tissue evidence="5">Potato root galls</tissue>
    </source>
</reference>
<feature type="region of interest" description="Disordered" evidence="4">
    <location>
        <begin position="708"/>
        <end position="736"/>
    </location>
</feature>
<dbReference type="PANTHER" id="PTHR21292:SF1">
    <property type="entry name" value="EXOCYST COMPLEX COMPONENT 3"/>
    <property type="match status" value="1"/>
</dbReference>
<comment type="similarity">
    <text evidence="1">Belongs to the SEC6 family.</text>
</comment>
<dbReference type="GO" id="GO:0006887">
    <property type="term" value="P:exocytosis"/>
    <property type="evidence" value="ECO:0007669"/>
    <property type="project" value="UniProtKB-KW"/>
</dbReference>
<dbReference type="InterPro" id="IPR010326">
    <property type="entry name" value="EXOC3/Sec6"/>
</dbReference>
<dbReference type="GO" id="GO:0000145">
    <property type="term" value="C:exocyst"/>
    <property type="evidence" value="ECO:0007669"/>
    <property type="project" value="InterPro"/>
</dbReference>
<dbReference type="EMBL" id="HACM01010502">
    <property type="protein sequence ID" value="CRZ10944.1"/>
    <property type="molecule type" value="Transcribed_RNA"/>
</dbReference>
<organism evidence="5">
    <name type="scientific">Spongospora subterranea</name>
    <dbReference type="NCBI Taxonomy" id="70186"/>
    <lineage>
        <taxon>Eukaryota</taxon>
        <taxon>Sar</taxon>
        <taxon>Rhizaria</taxon>
        <taxon>Endomyxa</taxon>
        <taxon>Phytomyxea</taxon>
        <taxon>Plasmodiophorida</taxon>
        <taxon>Plasmodiophoridae</taxon>
        <taxon>Spongospora</taxon>
    </lineage>
</organism>
<accession>A0A0H5RQF8</accession>
<keyword evidence="3" id="KW-0268">Exocytosis</keyword>
<sequence length="736" mass="84169">MELDEKGECRRLARALVMSLCDSADSLTRLDSISDSVASKAQVSLSRLRSMQATQIDDMRWAQHLLDQSSGRVVNIQDSMAQIVTMCSQCQLLLNSAYKDIRRVGIARRHLRQVTRLMDLFTSIPERARALEDQVGNEDSALKRVYIQVRQLVRLRDNALRETAKYQSGKDTGAHTRVARHFDSLSVVVAALQKRVWENISDTFYLAEEDPATLIKTLEVIEMEDYEQERNYTGNLFKVTPRRSMMQRTLDVLDEAIGKRFANAFGDDSPDKANNINHILGVGKKLIDDLYFVGSHVVPCYPDRFQVFSFFESRYQKWLYARLLHSTSDVDRMSPSDILDCINWIQDYCEAMESLGVDTKSESSSATLFLQHVPILMQAYLNVVSRTLNEWVQKILLSDWKTEPSQNGQGHWSTSAPQDLFCILNQQLDLAIKRGLRDQPFLDVVLMCFAVLVDYQNLQTDALRSQGFSKPDTFLIAVVNNCEQSVENSEAMRDRCKELFDPELEDMLVEKTDDIIDGFYRVGTSAVCVVAEQMVQCVKEKVLPEMFIPTWLSARDGEYAQKIIATFSDYFADYESWISKDVFFSKLIQESIRLFVIAYCTCLQSCNLSAKKKEFTIKLHCDYDALFEWYTGNTISEFVPVKIAEKQVEHIEKIQHILDCEPGWVPLFFESVFEIYGADRGVALKAFLSMRGDMSSSESTQICDRYREKYQSSTPANPPSDPVPGKKKPLSSILRF</sequence>
<dbReference type="Pfam" id="PF06046">
    <property type="entry name" value="Sec6"/>
    <property type="match status" value="1"/>
</dbReference>
<dbReference type="AlphaFoldDB" id="A0A0H5RQF8"/>
<proteinExistence type="inferred from homology"/>
<evidence type="ECO:0000256" key="3">
    <source>
        <dbReference type="ARBA" id="ARBA00022483"/>
    </source>
</evidence>
<evidence type="ECO:0000256" key="4">
    <source>
        <dbReference type="SAM" id="MobiDB-lite"/>
    </source>
</evidence>
<evidence type="ECO:0000256" key="2">
    <source>
        <dbReference type="ARBA" id="ARBA00022448"/>
    </source>
</evidence>
<name>A0A0H5RQF8_9EUKA</name>
<dbReference type="GO" id="GO:0051601">
    <property type="term" value="P:exocyst localization"/>
    <property type="evidence" value="ECO:0007669"/>
    <property type="project" value="TreeGrafter"/>
</dbReference>
<dbReference type="Gene3D" id="1.10.357.50">
    <property type="match status" value="1"/>
</dbReference>
<dbReference type="Gene3D" id="1.10.357.70">
    <property type="entry name" value="Exocyst complex component Sec6, C-terminal domain"/>
    <property type="match status" value="1"/>
</dbReference>
<evidence type="ECO:0000256" key="1">
    <source>
        <dbReference type="ARBA" id="ARBA00009447"/>
    </source>
</evidence>
<dbReference type="GO" id="GO:0000149">
    <property type="term" value="F:SNARE binding"/>
    <property type="evidence" value="ECO:0007669"/>
    <property type="project" value="TreeGrafter"/>
</dbReference>
<dbReference type="PANTHER" id="PTHR21292">
    <property type="entry name" value="EXOCYST COMPLEX COMPONENT SEC6-RELATED"/>
    <property type="match status" value="1"/>
</dbReference>